<dbReference type="InterPro" id="IPR036968">
    <property type="entry name" value="Enolpyruvate_Tfrase_sf"/>
</dbReference>
<organism evidence="1 2">
    <name type="scientific">Candidatus Agrococcus pullicola</name>
    <dbReference type="NCBI Taxonomy" id="2838429"/>
    <lineage>
        <taxon>Bacteria</taxon>
        <taxon>Bacillati</taxon>
        <taxon>Actinomycetota</taxon>
        <taxon>Actinomycetes</taxon>
        <taxon>Micrococcales</taxon>
        <taxon>Microbacteriaceae</taxon>
        <taxon>Agrococcus</taxon>
    </lineage>
</organism>
<comment type="caution">
    <text evidence="1">The sequence shown here is derived from an EMBL/GenBank/DDBJ whole genome shotgun (WGS) entry which is preliminary data.</text>
</comment>
<dbReference type="InterPro" id="IPR013792">
    <property type="entry name" value="RNA3'P_cycl/enolpyr_Trfase_a/b"/>
</dbReference>
<dbReference type="Gene3D" id="3.65.10.10">
    <property type="entry name" value="Enolpyruvate transferase domain"/>
    <property type="match status" value="1"/>
</dbReference>
<name>A0A9D2C8A3_9MICO</name>
<sequence length="105" mass="11180">MNTQEFATLSAASVGMTADAIRVRGGKPIHGRLQMKGAKNLVTKAMVASLLGHTPSELRSVPEISDVKVVRGLLEVYGVVVEVDGDTLRLDPSNVERAHETSINA</sequence>
<dbReference type="PANTHER" id="PTHR43783">
    <property type="entry name" value="UDP-N-ACETYLGLUCOSAMINE 1-CARBOXYVINYLTRANSFERASE"/>
    <property type="match status" value="1"/>
</dbReference>
<evidence type="ECO:0000313" key="2">
    <source>
        <dbReference type="Proteomes" id="UP000824005"/>
    </source>
</evidence>
<dbReference type="InterPro" id="IPR050068">
    <property type="entry name" value="MurA_subfamily"/>
</dbReference>
<dbReference type="GO" id="GO:0016765">
    <property type="term" value="F:transferase activity, transferring alkyl or aryl (other than methyl) groups"/>
    <property type="evidence" value="ECO:0007669"/>
    <property type="project" value="InterPro"/>
</dbReference>
<dbReference type="EMBL" id="DXDC01000057">
    <property type="protein sequence ID" value="HIY65057.1"/>
    <property type="molecule type" value="Genomic_DNA"/>
</dbReference>
<protein>
    <submittedName>
        <fullName evidence="1">UDP-N-acetylglucosamine 1-carboxyvinyltransferase</fullName>
    </submittedName>
</protein>
<dbReference type="PANTHER" id="PTHR43783:SF1">
    <property type="entry name" value="UDP-N-ACETYLGLUCOSAMINE 1-CARBOXYVINYLTRANSFERASE"/>
    <property type="match status" value="1"/>
</dbReference>
<dbReference type="Proteomes" id="UP000824005">
    <property type="component" value="Unassembled WGS sequence"/>
</dbReference>
<accession>A0A9D2C8A3</accession>
<evidence type="ECO:0000313" key="1">
    <source>
        <dbReference type="EMBL" id="HIY65057.1"/>
    </source>
</evidence>
<gene>
    <name evidence="1" type="ORF">H9830_02110</name>
</gene>
<dbReference type="SUPFAM" id="SSF55205">
    <property type="entry name" value="EPT/RTPC-like"/>
    <property type="match status" value="1"/>
</dbReference>
<feature type="non-terminal residue" evidence="1">
    <location>
        <position position="105"/>
    </location>
</feature>
<dbReference type="AlphaFoldDB" id="A0A9D2C8A3"/>
<proteinExistence type="predicted"/>
<reference evidence="1" key="1">
    <citation type="journal article" date="2021" name="PeerJ">
        <title>Extensive microbial diversity within the chicken gut microbiome revealed by metagenomics and culture.</title>
        <authorList>
            <person name="Gilroy R."/>
            <person name="Ravi A."/>
            <person name="Getino M."/>
            <person name="Pursley I."/>
            <person name="Horton D.L."/>
            <person name="Alikhan N.F."/>
            <person name="Baker D."/>
            <person name="Gharbi K."/>
            <person name="Hall N."/>
            <person name="Watson M."/>
            <person name="Adriaenssens E.M."/>
            <person name="Foster-Nyarko E."/>
            <person name="Jarju S."/>
            <person name="Secka A."/>
            <person name="Antonio M."/>
            <person name="Oren A."/>
            <person name="Chaudhuri R.R."/>
            <person name="La Ragione R."/>
            <person name="Hildebrand F."/>
            <person name="Pallen M.J."/>
        </authorList>
    </citation>
    <scope>NUCLEOTIDE SEQUENCE</scope>
    <source>
        <strain evidence="1">ChiGjej1B1-98</strain>
    </source>
</reference>
<reference evidence="1" key="2">
    <citation type="submission" date="2021-04" db="EMBL/GenBank/DDBJ databases">
        <authorList>
            <person name="Gilroy R."/>
        </authorList>
    </citation>
    <scope>NUCLEOTIDE SEQUENCE</scope>
    <source>
        <strain evidence="1">ChiGjej1B1-98</strain>
    </source>
</reference>